<accession>A0ABW5PLY5</accession>
<keyword evidence="2" id="KW-1185">Reference proteome</keyword>
<gene>
    <name evidence="1" type="ORF">ACFSTF_02490</name>
</gene>
<dbReference type="EMBL" id="JBHUMR010000007">
    <property type="protein sequence ID" value="MFD2616179.1"/>
    <property type="molecule type" value="Genomic_DNA"/>
</dbReference>
<evidence type="ECO:0000313" key="2">
    <source>
        <dbReference type="Proteomes" id="UP001597458"/>
    </source>
</evidence>
<evidence type="ECO:0008006" key="3">
    <source>
        <dbReference type="Google" id="ProtNLM"/>
    </source>
</evidence>
<reference evidence="2" key="1">
    <citation type="journal article" date="2019" name="Int. J. Syst. Evol. Microbiol.">
        <title>The Global Catalogue of Microorganisms (GCM) 10K type strain sequencing project: providing services to taxonomists for standard genome sequencing and annotation.</title>
        <authorList>
            <consortium name="The Broad Institute Genomics Platform"/>
            <consortium name="The Broad Institute Genome Sequencing Center for Infectious Disease"/>
            <person name="Wu L."/>
            <person name="Ma J."/>
        </authorList>
    </citation>
    <scope>NUCLEOTIDE SEQUENCE [LARGE SCALE GENOMIC DNA]</scope>
    <source>
        <strain evidence="2">TISTR 2241</strain>
    </source>
</reference>
<name>A0ABW5PLY5_9BACI</name>
<sequence length="61" mass="7175">MRKGDIIQLIYLDKKNNISQRTIRVIAVSDSYIKAYCYTKKAQRIFKKENILGSKIIKRVV</sequence>
<organism evidence="1 2">
    <name type="scientific">Terrilactibacillus laevilacticus</name>
    <dbReference type="NCBI Taxonomy" id="1380157"/>
    <lineage>
        <taxon>Bacteria</taxon>
        <taxon>Bacillati</taxon>
        <taxon>Bacillota</taxon>
        <taxon>Bacilli</taxon>
        <taxon>Bacillales</taxon>
        <taxon>Bacillaceae</taxon>
        <taxon>Terrilactibacillus</taxon>
    </lineage>
</organism>
<dbReference type="RefSeq" id="WP_246092843.1">
    <property type="nucleotide sequence ID" value="NZ_JBHUMR010000007.1"/>
</dbReference>
<protein>
    <recommendedName>
        <fullName evidence="3">Transcriptional regulator</fullName>
    </recommendedName>
</protein>
<dbReference type="Proteomes" id="UP001597458">
    <property type="component" value="Unassembled WGS sequence"/>
</dbReference>
<comment type="caution">
    <text evidence="1">The sequence shown here is derived from an EMBL/GenBank/DDBJ whole genome shotgun (WGS) entry which is preliminary data.</text>
</comment>
<proteinExistence type="predicted"/>
<evidence type="ECO:0000313" key="1">
    <source>
        <dbReference type="EMBL" id="MFD2616179.1"/>
    </source>
</evidence>